<dbReference type="RefSeq" id="WP_037289832.1">
    <property type="nucleotide sequence ID" value="NZ_JEOB01000004.1"/>
</dbReference>
<dbReference type="PATRIC" id="fig|1341156.4.peg.2846"/>
<sequence>MIKGVNKQIIEIKCTNNEYFERALLFVNSNCELFSETEPKVVAGEYLQKLTDEMESRENCYKSHHNKILKTLPAVLLGAVVISVMVVVLLLYDSAHIF</sequence>
<proteinExistence type="predicted"/>
<accession>A0A011UZL2</accession>
<organism evidence="2 3">
    <name type="scientific">Ruminococcus albus SY3</name>
    <dbReference type="NCBI Taxonomy" id="1341156"/>
    <lineage>
        <taxon>Bacteria</taxon>
        <taxon>Bacillati</taxon>
        <taxon>Bacillota</taxon>
        <taxon>Clostridia</taxon>
        <taxon>Eubacteriales</taxon>
        <taxon>Oscillospiraceae</taxon>
        <taxon>Ruminococcus</taxon>
    </lineage>
</organism>
<keyword evidence="1" id="KW-0812">Transmembrane</keyword>
<comment type="caution">
    <text evidence="2">The sequence shown here is derived from an EMBL/GenBank/DDBJ whole genome shotgun (WGS) entry which is preliminary data.</text>
</comment>
<evidence type="ECO:0000313" key="3">
    <source>
        <dbReference type="Proteomes" id="UP000021369"/>
    </source>
</evidence>
<dbReference type="EMBL" id="JEOB01000004">
    <property type="protein sequence ID" value="EXM38627.1"/>
    <property type="molecule type" value="Genomic_DNA"/>
</dbReference>
<dbReference type="AlphaFoldDB" id="A0A011UZL2"/>
<name>A0A011UZL2_RUMAL</name>
<gene>
    <name evidence="2" type="ORF">RASY3_16240</name>
</gene>
<protein>
    <submittedName>
        <fullName evidence="2">Uncharacterized protein</fullName>
    </submittedName>
</protein>
<reference evidence="2 3" key="1">
    <citation type="submission" date="2013-06" db="EMBL/GenBank/DDBJ databases">
        <title>Rumen cellulosomics: divergent fiber-degrading strategies revealed by comparative genome-wide analysis of six Ruminococcal strains.</title>
        <authorList>
            <person name="Dassa B."/>
            <person name="Borovok I."/>
            <person name="Lamed R."/>
            <person name="Flint H."/>
            <person name="Yeoman C.J."/>
            <person name="White B."/>
            <person name="Bayer E.A."/>
        </authorList>
    </citation>
    <scope>NUCLEOTIDE SEQUENCE [LARGE SCALE GENOMIC DNA]</scope>
    <source>
        <strain evidence="2 3">SY3</strain>
    </source>
</reference>
<feature type="transmembrane region" description="Helical" evidence="1">
    <location>
        <begin position="72"/>
        <end position="92"/>
    </location>
</feature>
<evidence type="ECO:0000256" key="1">
    <source>
        <dbReference type="SAM" id="Phobius"/>
    </source>
</evidence>
<evidence type="ECO:0000313" key="2">
    <source>
        <dbReference type="EMBL" id="EXM38627.1"/>
    </source>
</evidence>
<keyword evidence="3" id="KW-1185">Reference proteome</keyword>
<dbReference type="Proteomes" id="UP000021369">
    <property type="component" value="Unassembled WGS sequence"/>
</dbReference>
<keyword evidence="1" id="KW-1133">Transmembrane helix</keyword>
<keyword evidence="1" id="KW-0472">Membrane</keyword>